<evidence type="ECO:0000256" key="1">
    <source>
        <dbReference type="SAM" id="MobiDB-lite"/>
    </source>
</evidence>
<feature type="region of interest" description="Disordered" evidence="1">
    <location>
        <begin position="183"/>
        <end position="424"/>
    </location>
</feature>
<protein>
    <submittedName>
        <fullName evidence="2">Uncharacterized protein</fullName>
    </submittedName>
</protein>
<evidence type="ECO:0000313" key="2">
    <source>
        <dbReference type="EMBL" id="KZT42421.1"/>
    </source>
</evidence>
<feature type="compositionally biased region" description="Basic and acidic residues" evidence="1">
    <location>
        <begin position="233"/>
        <end position="243"/>
    </location>
</feature>
<organism evidence="2 3">
    <name type="scientific">Sistotremastrum suecicum HHB10207 ss-3</name>
    <dbReference type="NCBI Taxonomy" id="1314776"/>
    <lineage>
        <taxon>Eukaryota</taxon>
        <taxon>Fungi</taxon>
        <taxon>Dikarya</taxon>
        <taxon>Basidiomycota</taxon>
        <taxon>Agaricomycotina</taxon>
        <taxon>Agaricomycetes</taxon>
        <taxon>Sistotremastrales</taxon>
        <taxon>Sistotremastraceae</taxon>
        <taxon>Sistotremastrum</taxon>
    </lineage>
</organism>
<feature type="region of interest" description="Disordered" evidence="1">
    <location>
        <begin position="53"/>
        <end position="169"/>
    </location>
</feature>
<feature type="compositionally biased region" description="Polar residues" evidence="1">
    <location>
        <begin position="306"/>
        <end position="315"/>
    </location>
</feature>
<keyword evidence="3" id="KW-1185">Reference proteome</keyword>
<feature type="compositionally biased region" description="Polar residues" evidence="1">
    <location>
        <begin position="270"/>
        <end position="292"/>
    </location>
</feature>
<feature type="region of interest" description="Disordered" evidence="1">
    <location>
        <begin position="1"/>
        <end position="40"/>
    </location>
</feature>
<proteinExistence type="predicted"/>
<feature type="compositionally biased region" description="Basic and acidic residues" evidence="1">
    <location>
        <begin position="117"/>
        <end position="134"/>
    </location>
</feature>
<dbReference type="EMBL" id="KV428013">
    <property type="protein sequence ID" value="KZT42421.1"/>
    <property type="molecule type" value="Genomic_DNA"/>
</dbReference>
<feature type="compositionally biased region" description="Low complexity" evidence="1">
    <location>
        <begin position="61"/>
        <end position="77"/>
    </location>
</feature>
<evidence type="ECO:0000313" key="3">
    <source>
        <dbReference type="Proteomes" id="UP000076798"/>
    </source>
</evidence>
<feature type="compositionally biased region" description="Basic and acidic residues" evidence="1">
    <location>
        <begin position="385"/>
        <end position="397"/>
    </location>
</feature>
<dbReference type="AlphaFoldDB" id="A0A166H7I5"/>
<feature type="compositionally biased region" description="Polar residues" evidence="1">
    <location>
        <begin position="136"/>
        <end position="146"/>
    </location>
</feature>
<sequence length="476" mass="51580">MSSQSIPTTALPDTYEVQTNPLFHDNSSLPASSLPFSSLSPFRGQITQESVPLRGNVLVPDSDVSGSQSQSVSGSQSIPYDASQSRLSVTGFGGPSHPSPEPRANKENQFTKSPTHKTSEATKETPESANEKSHRSSPTLSVTKQTDVAHPNSPPNPPQTAEPVPSLGLAQAISETYRGIEDGSYDLIPETREQDEAVIEVIRPRSPIKAAKRKRDHATSSSEDETPPKKKKSDIVDPVRPVEHSPPSWRSPAFLQKSRKSVAKDDILVQRQQTSEPDQKDLLQSSRTSGSSLGKLDLPTNPSPPLVSSSGTKISKPSADRDQSQNTEAPLSTLKEPPGSASNGNLEKHEIHGDQQAQLSNRMEELRSEAHVERASSPEIPQPPDLDRRYTAHEKGKMKAIPSPEQKDDAVVPPEPARSAKSKPVIDAGLFARFHPGNGLDISAHADEAGIRLMNWRDLDGILTKTREAKAHANYS</sequence>
<accession>A0A166H7I5</accession>
<dbReference type="Proteomes" id="UP000076798">
    <property type="component" value="Unassembled WGS sequence"/>
</dbReference>
<reference evidence="2 3" key="1">
    <citation type="journal article" date="2016" name="Mol. Biol. Evol.">
        <title>Comparative Genomics of Early-Diverging Mushroom-Forming Fungi Provides Insights into the Origins of Lignocellulose Decay Capabilities.</title>
        <authorList>
            <person name="Nagy L.G."/>
            <person name="Riley R."/>
            <person name="Tritt A."/>
            <person name="Adam C."/>
            <person name="Daum C."/>
            <person name="Floudas D."/>
            <person name="Sun H."/>
            <person name="Yadav J.S."/>
            <person name="Pangilinan J."/>
            <person name="Larsson K.H."/>
            <person name="Matsuura K."/>
            <person name="Barry K."/>
            <person name="Labutti K."/>
            <person name="Kuo R."/>
            <person name="Ohm R.A."/>
            <person name="Bhattacharya S.S."/>
            <person name="Shirouzu T."/>
            <person name="Yoshinaga Y."/>
            <person name="Martin F.M."/>
            <person name="Grigoriev I.V."/>
            <person name="Hibbett D.S."/>
        </authorList>
    </citation>
    <scope>NUCLEOTIDE SEQUENCE [LARGE SCALE GENOMIC DNA]</scope>
    <source>
        <strain evidence="2 3">HHB10207 ss-3</strain>
    </source>
</reference>
<feature type="compositionally biased region" description="Low complexity" evidence="1">
    <location>
        <begin position="27"/>
        <end position="40"/>
    </location>
</feature>
<name>A0A166H7I5_9AGAM</name>
<feature type="compositionally biased region" description="Basic and acidic residues" evidence="1">
    <location>
        <begin position="362"/>
        <end position="376"/>
    </location>
</feature>
<gene>
    <name evidence="2" type="ORF">SISSUDRAFT_1041384</name>
</gene>